<dbReference type="Proteomes" id="UP000002770">
    <property type="component" value="Unassembled WGS sequence"/>
</dbReference>
<proteinExistence type="predicted"/>
<name>G9EL07_9GAMM</name>
<dbReference type="RefSeq" id="WP_006869854.1">
    <property type="nucleotide sequence ID" value="NZ_JH413806.1"/>
</dbReference>
<evidence type="ECO:0000313" key="3">
    <source>
        <dbReference type="Proteomes" id="UP000002770"/>
    </source>
</evidence>
<feature type="signal peptide" evidence="1">
    <location>
        <begin position="1"/>
        <end position="19"/>
    </location>
</feature>
<dbReference type="HOGENOM" id="CLU_1616949_0_0_6"/>
<protein>
    <recommendedName>
        <fullName evidence="4">Lipocalin-like domain-containing protein</fullName>
    </recommendedName>
</protein>
<keyword evidence="3" id="KW-1185">Reference proteome</keyword>
<accession>G9EL07</accession>
<evidence type="ECO:0000256" key="1">
    <source>
        <dbReference type="SAM" id="SignalP"/>
    </source>
</evidence>
<feature type="chain" id="PRO_5003520879" description="Lipocalin-like domain-containing protein" evidence="1">
    <location>
        <begin position="20"/>
        <end position="164"/>
    </location>
</feature>
<dbReference type="EMBL" id="JH413806">
    <property type="protein sequence ID" value="EHL32049.1"/>
    <property type="molecule type" value="Genomic_DNA"/>
</dbReference>
<reference evidence="2 3" key="1">
    <citation type="journal article" date="2011" name="BMC Genomics">
        <title>Insight into cross-talk between intra-amoebal pathogens.</title>
        <authorList>
            <person name="Gimenez G."/>
            <person name="Bertelli C."/>
            <person name="Moliner C."/>
            <person name="Robert C."/>
            <person name="Raoult D."/>
            <person name="Fournier P.E."/>
            <person name="Greub G."/>
        </authorList>
    </citation>
    <scope>NUCLEOTIDE SEQUENCE [LARGE SCALE GENOMIC DNA]</scope>
    <source>
        <strain evidence="2 3">LLAP12</strain>
    </source>
</reference>
<dbReference type="AlphaFoldDB" id="G9EL07"/>
<organism evidence="2 3">
    <name type="scientific">Legionella drancourtii LLAP12</name>
    <dbReference type="NCBI Taxonomy" id="658187"/>
    <lineage>
        <taxon>Bacteria</taxon>
        <taxon>Pseudomonadati</taxon>
        <taxon>Pseudomonadota</taxon>
        <taxon>Gammaproteobacteria</taxon>
        <taxon>Legionellales</taxon>
        <taxon>Legionellaceae</taxon>
        <taxon>Legionella</taxon>
    </lineage>
</organism>
<evidence type="ECO:0008006" key="4">
    <source>
        <dbReference type="Google" id="ProtNLM"/>
    </source>
</evidence>
<sequence>MKKLAILISSMVLAANTFAFTLQHKHKNDRLHMAKATQINESEDFSGIWIGNCDDEDVELTITQNDKKITLAYPEDESSTFELNNLVSHNNSTPSFSESSMQHAAIFGNRLNLIFQGITTGYDSGSYNTLGSVYMNVWITKDGDTLTIEDMYDESESCVLKKSN</sequence>
<gene>
    <name evidence="2" type="ORF">LDG_5903</name>
</gene>
<dbReference type="OrthoDB" id="5656941at2"/>
<dbReference type="InParanoid" id="G9EL07"/>
<keyword evidence="1" id="KW-0732">Signal</keyword>
<evidence type="ECO:0000313" key="2">
    <source>
        <dbReference type="EMBL" id="EHL32049.1"/>
    </source>
</evidence>